<name>A0AA38IYH3_9CUCU</name>
<proteinExistence type="predicted"/>
<dbReference type="EMBL" id="JALNTZ010000002">
    <property type="protein sequence ID" value="KAJ3664038.1"/>
    <property type="molecule type" value="Genomic_DNA"/>
</dbReference>
<evidence type="ECO:0000313" key="2">
    <source>
        <dbReference type="Proteomes" id="UP001168821"/>
    </source>
</evidence>
<keyword evidence="2" id="KW-1185">Reference proteome</keyword>
<dbReference type="Proteomes" id="UP001168821">
    <property type="component" value="Unassembled WGS sequence"/>
</dbReference>
<gene>
    <name evidence="1" type="ORF">Zmor_008244</name>
</gene>
<reference evidence="1" key="1">
    <citation type="journal article" date="2023" name="G3 (Bethesda)">
        <title>Whole genome assemblies of Zophobas morio and Tenebrio molitor.</title>
        <authorList>
            <person name="Kaur S."/>
            <person name="Stinson S.A."/>
            <person name="diCenzo G.C."/>
        </authorList>
    </citation>
    <scope>NUCLEOTIDE SEQUENCE</scope>
    <source>
        <strain evidence="1">QUZm001</strain>
    </source>
</reference>
<sequence length="112" mass="13064">MVFCRDSSGFGEAETGMQQDEELWDFRRFEDCLRFSANEQTNDNNSNRGYYAMLHARTRMWVQALAPKALFFHLRDANITELSIKAHKNSCEREPCVFSARIRLDAPLKSPR</sequence>
<dbReference type="AlphaFoldDB" id="A0AA38IYH3"/>
<protein>
    <submittedName>
        <fullName evidence="1">Uncharacterized protein</fullName>
    </submittedName>
</protein>
<organism evidence="1 2">
    <name type="scientific">Zophobas morio</name>
    <dbReference type="NCBI Taxonomy" id="2755281"/>
    <lineage>
        <taxon>Eukaryota</taxon>
        <taxon>Metazoa</taxon>
        <taxon>Ecdysozoa</taxon>
        <taxon>Arthropoda</taxon>
        <taxon>Hexapoda</taxon>
        <taxon>Insecta</taxon>
        <taxon>Pterygota</taxon>
        <taxon>Neoptera</taxon>
        <taxon>Endopterygota</taxon>
        <taxon>Coleoptera</taxon>
        <taxon>Polyphaga</taxon>
        <taxon>Cucujiformia</taxon>
        <taxon>Tenebrionidae</taxon>
        <taxon>Zophobas</taxon>
    </lineage>
</organism>
<comment type="caution">
    <text evidence="1">The sequence shown here is derived from an EMBL/GenBank/DDBJ whole genome shotgun (WGS) entry which is preliminary data.</text>
</comment>
<evidence type="ECO:0000313" key="1">
    <source>
        <dbReference type="EMBL" id="KAJ3664038.1"/>
    </source>
</evidence>
<accession>A0AA38IYH3</accession>